<evidence type="ECO:0000313" key="7">
    <source>
        <dbReference type="Proteomes" id="UP000242175"/>
    </source>
</evidence>
<organism evidence="6 7">
    <name type="scientific">Paraphotobacterium marinum</name>
    <dbReference type="NCBI Taxonomy" id="1755811"/>
    <lineage>
        <taxon>Bacteria</taxon>
        <taxon>Pseudomonadati</taxon>
        <taxon>Pseudomonadota</taxon>
        <taxon>Gammaproteobacteria</taxon>
        <taxon>Vibrionales</taxon>
        <taxon>Vibrionaceae</taxon>
        <taxon>Paraphotobacterium</taxon>
    </lineage>
</organism>
<dbReference type="PROSITE" id="PS50931">
    <property type="entry name" value="HTH_LYSR"/>
    <property type="match status" value="1"/>
</dbReference>
<dbReference type="InterPro" id="IPR036388">
    <property type="entry name" value="WH-like_DNA-bd_sf"/>
</dbReference>
<dbReference type="PANTHER" id="PTHR30537:SF72">
    <property type="entry name" value="LYSR FAMILY TRANSCRIPTIONAL REGULATOR"/>
    <property type="match status" value="1"/>
</dbReference>
<dbReference type="KEGG" id="pmai:CF386_09805"/>
<protein>
    <recommendedName>
        <fullName evidence="5">HTH lysR-type domain-containing protein</fullName>
    </recommendedName>
</protein>
<dbReference type="Pfam" id="PF03466">
    <property type="entry name" value="LysR_substrate"/>
    <property type="match status" value="1"/>
</dbReference>
<evidence type="ECO:0000256" key="1">
    <source>
        <dbReference type="ARBA" id="ARBA00009437"/>
    </source>
</evidence>
<keyword evidence="7" id="KW-1185">Reference proteome</keyword>
<dbReference type="GO" id="GO:0003700">
    <property type="term" value="F:DNA-binding transcription factor activity"/>
    <property type="evidence" value="ECO:0007669"/>
    <property type="project" value="InterPro"/>
</dbReference>
<feature type="domain" description="HTH lysR-type" evidence="5">
    <location>
        <begin position="1"/>
        <end position="59"/>
    </location>
</feature>
<dbReference type="RefSeq" id="WP_089074255.1">
    <property type="nucleotide sequence ID" value="NZ_CBCSAM010000004.1"/>
</dbReference>
<gene>
    <name evidence="6" type="ORF">CF386_09805</name>
</gene>
<dbReference type="Proteomes" id="UP000242175">
    <property type="component" value="Chromosome small"/>
</dbReference>
<dbReference type="Gene3D" id="1.10.10.10">
    <property type="entry name" value="Winged helix-like DNA-binding domain superfamily/Winged helix DNA-binding domain"/>
    <property type="match status" value="1"/>
</dbReference>
<evidence type="ECO:0000259" key="5">
    <source>
        <dbReference type="PROSITE" id="PS50931"/>
    </source>
</evidence>
<evidence type="ECO:0000256" key="4">
    <source>
        <dbReference type="ARBA" id="ARBA00023163"/>
    </source>
</evidence>
<dbReference type="SUPFAM" id="SSF53850">
    <property type="entry name" value="Periplasmic binding protein-like II"/>
    <property type="match status" value="1"/>
</dbReference>
<dbReference type="OrthoDB" id="9786526at2"/>
<dbReference type="GO" id="GO:0006351">
    <property type="term" value="P:DNA-templated transcription"/>
    <property type="evidence" value="ECO:0007669"/>
    <property type="project" value="TreeGrafter"/>
</dbReference>
<dbReference type="GO" id="GO:0043565">
    <property type="term" value="F:sequence-specific DNA binding"/>
    <property type="evidence" value="ECO:0007669"/>
    <property type="project" value="TreeGrafter"/>
</dbReference>
<dbReference type="AlphaFoldDB" id="A0A220VG59"/>
<dbReference type="InterPro" id="IPR036390">
    <property type="entry name" value="WH_DNA-bd_sf"/>
</dbReference>
<proteinExistence type="inferred from homology"/>
<dbReference type="SUPFAM" id="SSF46785">
    <property type="entry name" value="Winged helix' DNA-binding domain"/>
    <property type="match status" value="1"/>
</dbReference>
<keyword evidence="3" id="KW-0238">DNA-binding</keyword>
<keyword evidence="2" id="KW-0805">Transcription regulation</keyword>
<comment type="similarity">
    <text evidence="1">Belongs to the LysR transcriptional regulatory family.</text>
</comment>
<dbReference type="Gene3D" id="3.40.190.290">
    <property type="match status" value="1"/>
</dbReference>
<accession>A0A220VG59</accession>
<evidence type="ECO:0000313" key="6">
    <source>
        <dbReference type="EMBL" id="ASK79347.1"/>
    </source>
</evidence>
<name>A0A220VG59_9GAMM</name>
<dbReference type="InterPro" id="IPR058163">
    <property type="entry name" value="LysR-type_TF_proteobact-type"/>
</dbReference>
<evidence type="ECO:0000256" key="2">
    <source>
        <dbReference type="ARBA" id="ARBA00023015"/>
    </source>
</evidence>
<evidence type="ECO:0000256" key="3">
    <source>
        <dbReference type="ARBA" id="ARBA00023125"/>
    </source>
</evidence>
<reference evidence="6 7" key="1">
    <citation type="journal article" date="2016" name="Int. J. Syst. Evol. Microbiol.">
        <title>Paraphotobacterium marinum gen. nov., sp. nov., a member of the family Vibrionaceae, isolated from surface seawater.</title>
        <authorList>
            <person name="Huang Z."/>
            <person name="Dong C."/>
            <person name="Shao Z."/>
        </authorList>
    </citation>
    <scope>NUCLEOTIDE SEQUENCE [LARGE SCALE GENOMIC DNA]</scope>
    <source>
        <strain evidence="6 7">NSCS20N07D</strain>
    </source>
</reference>
<dbReference type="InterPro" id="IPR000847">
    <property type="entry name" value="LysR_HTH_N"/>
</dbReference>
<sequence length="300" mass="34862">MSDFDRFETFIYVAENESITVASQKLGITKASVSKQISKIEDEYNIKLFQRVKQRIQLSKEGKILLEKCINLRNEFEYTKSLLRGVHTKPEGNLNIVVEPGIAKTFIYPFLINFFKKYPHINLIFKTYKSNVNYALESVDVFLGFSNIQLFNHQSFINKQLFSIDFTFCASKQYIENKGNPVKKSDFDGHCLIDCTDYKNLNCNLDLFKKSQTILSVDSFSELIDCALNHLGIILVPKIYIKEYLDNKILKNILCPVELPNQYIMSSYLPEKIMSSKVKCFLDFLSESKNLILNLENRHY</sequence>
<keyword evidence="4" id="KW-0804">Transcription</keyword>
<dbReference type="EMBL" id="CP022356">
    <property type="protein sequence ID" value="ASK79347.1"/>
    <property type="molecule type" value="Genomic_DNA"/>
</dbReference>
<dbReference type="Pfam" id="PF00126">
    <property type="entry name" value="HTH_1"/>
    <property type="match status" value="1"/>
</dbReference>
<dbReference type="InterPro" id="IPR005119">
    <property type="entry name" value="LysR_subst-bd"/>
</dbReference>
<dbReference type="PANTHER" id="PTHR30537">
    <property type="entry name" value="HTH-TYPE TRANSCRIPTIONAL REGULATOR"/>
    <property type="match status" value="1"/>
</dbReference>